<dbReference type="GO" id="GO:0005543">
    <property type="term" value="F:phospholipid binding"/>
    <property type="evidence" value="ECO:0007669"/>
    <property type="project" value="TreeGrafter"/>
</dbReference>
<dbReference type="PANTHER" id="PTHR30372:SF4">
    <property type="entry name" value="LIPID-A-DISACCHARIDE SYNTHASE, MITOCHONDRIAL-RELATED"/>
    <property type="match status" value="1"/>
</dbReference>
<keyword evidence="2" id="KW-0444">Lipid biosynthesis</keyword>
<evidence type="ECO:0000256" key="5">
    <source>
        <dbReference type="ARBA" id="ARBA00022679"/>
    </source>
</evidence>
<accession>A0AA36A5N9</accession>
<sequence>MLLKPIRNSNRRTTSDFLSSLGKYFSTSRQSAVDLASKDGEMRIFLVAGEASGDAIGSRLIAALTKLSPFPIHIAGVGGSMMAKHGLKSVFPMEDIAVMGIWELLPHLNKFQVRLKQTFEAAISFNPHVIVTIDSKGFSFRLLKQLRARYGQKGPLHFHYVAPSFWAWKGGEARLKGLSEFIDHVLCILPFEEEVCISNGLPATFVGHPILEDSIDLNSVATEKGWKVQGNADMFRGKYGISSGSRILSLLPGSRLQEVTQDHIKRTTNEWPTHVVLVPGGSPHTKYDAFSASSVALCTSGTAAMELQLVRLPCVIAYRAHFLTEWAIRYKAKIPYISLPNILLNSPVIPEALFRHCSPKKLACLLTEVMCNEGVREEQVVAAERVMELLRPPQGGNLGFDNTAKNNTTMKPMAFLCLSAILMASILIQETKAEAPACDPRDPNCVVNPSRKNPLVIEGSKEDKEAEREKEDDTPEIIIVGHRKMSR</sequence>
<keyword evidence="6" id="KW-0443">Lipid metabolism</keyword>
<evidence type="ECO:0000256" key="2">
    <source>
        <dbReference type="ARBA" id="ARBA00022516"/>
    </source>
</evidence>
<dbReference type="SUPFAM" id="SSF53756">
    <property type="entry name" value="UDP-Glycosyltransferase/glycogen phosphorylase"/>
    <property type="match status" value="1"/>
</dbReference>
<dbReference type="GO" id="GO:0009245">
    <property type="term" value="P:lipid A biosynthetic process"/>
    <property type="evidence" value="ECO:0007669"/>
    <property type="project" value="UniProtKB-KW"/>
</dbReference>
<dbReference type="GO" id="GO:0016020">
    <property type="term" value="C:membrane"/>
    <property type="evidence" value="ECO:0007669"/>
    <property type="project" value="GOC"/>
</dbReference>
<gene>
    <name evidence="9" type="ORF">LSALG_LOCUS42400</name>
</gene>
<evidence type="ECO:0000256" key="1">
    <source>
        <dbReference type="ARBA" id="ARBA00012687"/>
    </source>
</evidence>
<dbReference type="Pfam" id="PF02684">
    <property type="entry name" value="LpxB"/>
    <property type="match status" value="2"/>
</dbReference>
<reference evidence="9" key="1">
    <citation type="submission" date="2023-04" db="EMBL/GenBank/DDBJ databases">
        <authorList>
            <person name="Vijverberg K."/>
            <person name="Xiong W."/>
            <person name="Schranz E."/>
        </authorList>
    </citation>
    <scope>NUCLEOTIDE SEQUENCE</scope>
</reference>
<evidence type="ECO:0000256" key="3">
    <source>
        <dbReference type="ARBA" id="ARBA00022556"/>
    </source>
</evidence>
<dbReference type="PANTHER" id="PTHR30372">
    <property type="entry name" value="LIPID-A-DISACCHARIDE SYNTHASE"/>
    <property type="match status" value="1"/>
</dbReference>
<keyword evidence="3" id="KW-0441">Lipid A biosynthesis</keyword>
<evidence type="ECO:0000256" key="6">
    <source>
        <dbReference type="ARBA" id="ARBA00023098"/>
    </source>
</evidence>
<evidence type="ECO:0000256" key="4">
    <source>
        <dbReference type="ARBA" id="ARBA00022676"/>
    </source>
</evidence>
<feature type="region of interest" description="Disordered" evidence="8">
    <location>
        <begin position="449"/>
        <end position="487"/>
    </location>
</feature>
<evidence type="ECO:0000256" key="7">
    <source>
        <dbReference type="ARBA" id="ARBA00048975"/>
    </source>
</evidence>
<comment type="catalytic activity">
    <reaction evidence="7">
        <text>a lipid X + a UDP-2-N,3-O-bis[(3R)-3-hydroxyacyl]-alpha-D-glucosamine = a lipid A disaccharide + UDP + H(+)</text>
        <dbReference type="Rhea" id="RHEA:67828"/>
        <dbReference type="ChEBI" id="CHEBI:15378"/>
        <dbReference type="ChEBI" id="CHEBI:58223"/>
        <dbReference type="ChEBI" id="CHEBI:137748"/>
        <dbReference type="ChEBI" id="CHEBI:176338"/>
        <dbReference type="ChEBI" id="CHEBI:176343"/>
        <dbReference type="EC" id="2.4.1.182"/>
    </reaction>
</comment>
<proteinExistence type="predicted"/>
<evidence type="ECO:0000313" key="9">
    <source>
        <dbReference type="EMBL" id="CAI9303992.1"/>
    </source>
</evidence>
<dbReference type="GO" id="GO:0008915">
    <property type="term" value="F:lipid-A-disaccharide synthase activity"/>
    <property type="evidence" value="ECO:0007669"/>
    <property type="project" value="UniProtKB-EC"/>
</dbReference>
<dbReference type="EMBL" id="OX465085">
    <property type="protein sequence ID" value="CAI9303992.1"/>
    <property type="molecule type" value="Genomic_DNA"/>
</dbReference>
<evidence type="ECO:0000313" key="10">
    <source>
        <dbReference type="Proteomes" id="UP001177003"/>
    </source>
</evidence>
<protein>
    <recommendedName>
        <fullName evidence="1">lipid-A-disaccharide synthase</fullName>
        <ecNumber evidence="1">2.4.1.182</ecNumber>
    </recommendedName>
</protein>
<keyword evidence="10" id="KW-1185">Reference proteome</keyword>
<feature type="compositionally biased region" description="Basic and acidic residues" evidence="8">
    <location>
        <begin position="459"/>
        <end position="471"/>
    </location>
</feature>
<dbReference type="InterPro" id="IPR003835">
    <property type="entry name" value="Glyco_trans_19"/>
</dbReference>
<organism evidence="9 10">
    <name type="scientific">Lactuca saligna</name>
    <name type="common">Willowleaf lettuce</name>
    <dbReference type="NCBI Taxonomy" id="75948"/>
    <lineage>
        <taxon>Eukaryota</taxon>
        <taxon>Viridiplantae</taxon>
        <taxon>Streptophyta</taxon>
        <taxon>Embryophyta</taxon>
        <taxon>Tracheophyta</taxon>
        <taxon>Spermatophyta</taxon>
        <taxon>Magnoliopsida</taxon>
        <taxon>eudicotyledons</taxon>
        <taxon>Gunneridae</taxon>
        <taxon>Pentapetalae</taxon>
        <taxon>asterids</taxon>
        <taxon>campanulids</taxon>
        <taxon>Asterales</taxon>
        <taxon>Asteraceae</taxon>
        <taxon>Cichorioideae</taxon>
        <taxon>Cichorieae</taxon>
        <taxon>Lactucinae</taxon>
        <taxon>Lactuca</taxon>
    </lineage>
</organism>
<keyword evidence="5" id="KW-0808">Transferase</keyword>
<keyword evidence="4" id="KW-0328">Glycosyltransferase</keyword>
<name>A0AA36A5N9_LACSI</name>
<dbReference type="EC" id="2.4.1.182" evidence="1"/>
<dbReference type="Proteomes" id="UP001177003">
    <property type="component" value="Chromosome 9"/>
</dbReference>
<evidence type="ECO:0000256" key="8">
    <source>
        <dbReference type="SAM" id="MobiDB-lite"/>
    </source>
</evidence>
<dbReference type="AlphaFoldDB" id="A0AA36A5N9"/>